<dbReference type="OrthoDB" id="429813at2759"/>
<protein>
    <submittedName>
        <fullName evidence="1">Pyoverdine dityrosine biosynthesis</fullName>
    </submittedName>
</protein>
<dbReference type="RefSeq" id="XP_020125231.1">
    <property type="nucleotide sequence ID" value="XM_020269263.1"/>
</dbReference>
<dbReference type="Pfam" id="PF05141">
    <property type="entry name" value="DIT1_PvcA"/>
    <property type="match status" value="1"/>
</dbReference>
<keyword evidence="2" id="KW-1185">Reference proteome</keyword>
<dbReference type="EMBL" id="MNUE01000100">
    <property type="protein sequence ID" value="OJD28971.1"/>
    <property type="molecule type" value="Genomic_DNA"/>
</dbReference>
<organism evidence="1 2">
    <name type="scientific">Diplodia corticola</name>
    <dbReference type="NCBI Taxonomy" id="236234"/>
    <lineage>
        <taxon>Eukaryota</taxon>
        <taxon>Fungi</taxon>
        <taxon>Dikarya</taxon>
        <taxon>Ascomycota</taxon>
        <taxon>Pezizomycotina</taxon>
        <taxon>Dothideomycetes</taxon>
        <taxon>Dothideomycetes incertae sedis</taxon>
        <taxon>Botryosphaeriales</taxon>
        <taxon>Botryosphaeriaceae</taxon>
        <taxon>Diplodia</taxon>
    </lineage>
</organism>
<name>A0A1J9R978_9PEZI</name>
<dbReference type="GeneID" id="31009522"/>
<dbReference type="STRING" id="236234.A0A1J9R978"/>
<sequence length="486" mass="54238">MEARIVSIESQLQSLAQMQKLVVSALGSRPSFSLPAGLNFFSQWEEQVSEVESAVAEAREELKVPKAIGAFPDSGIATPEEEPSAEELEKLASNILDIIQRYGQHLAPKDGDDQEASSGWLGKSMFMGKVLEQLSKHQAIRMILPAFPWKSINQTDKVTGKLPDLGEELALARLNQLCEDIKAVYPLGGQIHIATDGLLFDDVVGIPDEDTWNYSEGLMAIVRERGYADNIKLLRAMDILGFTDPESKPLDRETYLSLTQQTRDELMTRYGRTEEEVREMMRDDNDTLLTYCGFVRFLETDLRHSAVAKEASSGNKYRKMVKARAIQMMLRAESFTKLLQDLCPDYVRLSIHPSTGAVKLSVPLIVTGTGEFPRTPWHSSLAVARDGSYSTVHSKDVRDTHVLVARDDEACSPYYFRERSGVWDWEDDEVVFEPVCPNRMVVRPSKKVNGLKSLSAEQLEKLKQLRAVHTAGPVEVVGFANAASAI</sequence>
<accession>A0A1J9R978</accession>
<dbReference type="Proteomes" id="UP000183809">
    <property type="component" value="Unassembled WGS sequence"/>
</dbReference>
<proteinExistence type="predicted"/>
<evidence type="ECO:0000313" key="2">
    <source>
        <dbReference type="Proteomes" id="UP000183809"/>
    </source>
</evidence>
<dbReference type="AlphaFoldDB" id="A0A1J9R978"/>
<dbReference type="InterPro" id="IPR007817">
    <property type="entry name" value="Isocyanide_synthase_DIT1"/>
</dbReference>
<comment type="caution">
    <text evidence="1">The sequence shown here is derived from an EMBL/GenBank/DDBJ whole genome shotgun (WGS) entry which is preliminary data.</text>
</comment>
<evidence type="ECO:0000313" key="1">
    <source>
        <dbReference type="EMBL" id="OJD28971.1"/>
    </source>
</evidence>
<gene>
    <name evidence="1" type="ORF">BKCO1_10000010</name>
</gene>
<reference evidence="1 2" key="1">
    <citation type="submission" date="2016-10" db="EMBL/GenBank/DDBJ databases">
        <title>Proteomics and genomics reveal pathogen-plant mechanisms compatible with a hemibiotrophic lifestyle of Diplodia corticola.</title>
        <authorList>
            <person name="Fernandes I."/>
            <person name="De Jonge R."/>
            <person name="Van De Peer Y."/>
            <person name="Devreese B."/>
            <person name="Alves A."/>
            <person name="Esteves A.C."/>
        </authorList>
    </citation>
    <scope>NUCLEOTIDE SEQUENCE [LARGE SCALE GENOMIC DNA]</scope>
    <source>
        <strain evidence="1 2">CBS 112549</strain>
    </source>
</reference>
<dbReference type="PANTHER" id="PTHR37285:SF5">
    <property type="entry name" value="SPORE WALL MATURATION PROTEIN DIT1"/>
    <property type="match status" value="1"/>
</dbReference>
<dbReference type="PANTHER" id="PTHR37285">
    <property type="entry name" value="SPORE WALL MATURATION PROTEIN DIT1"/>
    <property type="match status" value="1"/>
</dbReference>